<dbReference type="InterPro" id="IPR029052">
    <property type="entry name" value="Metallo-depent_PP-like"/>
</dbReference>
<dbReference type="AlphaFoldDB" id="A0AAD2A769"/>
<evidence type="ECO:0000256" key="3">
    <source>
        <dbReference type="ARBA" id="ARBA00001962"/>
    </source>
</evidence>
<reference evidence="14" key="1">
    <citation type="submission" date="2023-05" db="EMBL/GenBank/DDBJ databases">
        <authorList>
            <person name="Huff M."/>
        </authorList>
    </citation>
    <scope>NUCLEOTIDE SEQUENCE</scope>
</reference>
<dbReference type="GO" id="GO:0046872">
    <property type="term" value="F:metal ion binding"/>
    <property type="evidence" value="ECO:0007669"/>
    <property type="project" value="UniProtKB-KW"/>
</dbReference>
<protein>
    <recommendedName>
        <fullName evidence="11">Purple acid phosphatase</fullName>
        <ecNumber evidence="11">3.1.3.2</ecNumber>
    </recommendedName>
</protein>
<evidence type="ECO:0000256" key="10">
    <source>
        <dbReference type="ARBA" id="ARBA00023180"/>
    </source>
</evidence>
<evidence type="ECO:0000256" key="2">
    <source>
        <dbReference type="ARBA" id="ARBA00001947"/>
    </source>
</evidence>
<accession>A0AAD2A769</accession>
<evidence type="ECO:0000259" key="12">
    <source>
        <dbReference type="Pfam" id="PF00149"/>
    </source>
</evidence>
<evidence type="ECO:0000256" key="5">
    <source>
        <dbReference type="ARBA" id="ARBA00022723"/>
    </source>
</evidence>
<keyword evidence="10" id="KW-0325">Glycoprotein</keyword>
<dbReference type="SUPFAM" id="SSF49363">
    <property type="entry name" value="Purple acid phosphatase, N-terminal domain"/>
    <property type="match status" value="1"/>
</dbReference>
<comment type="similarity">
    <text evidence="4 11">Belongs to the metallophosphoesterase superfamily. Purple acid phosphatase family.</text>
</comment>
<dbReference type="Gene3D" id="2.60.40.380">
    <property type="entry name" value="Purple acid phosphatase-like, N-terminal"/>
    <property type="match status" value="1"/>
</dbReference>
<dbReference type="Gene3D" id="3.60.21.10">
    <property type="match status" value="1"/>
</dbReference>
<evidence type="ECO:0000256" key="1">
    <source>
        <dbReference type="ARBA" id="ARBA00000032"/>
    </source>
</evidence>
<dbReference type="FunFam" id="2.60.40.380:FF:000001">
    <property type="entry name" value="Fe(3+)-Zn(2+) purple acid phosphatase"/>
    <property type="match status" value="1"/>
</dbReference>
<dbReference type="PANTHER" id="PTHR22953:SF120">
    <property type="entry name" value="PURPLE ACID PHOSPHATASE 11-RELATED"/>
    <property type="match status" value="1"/>
</dbReference>
<keyword evidence="15" id="KW-1185">Reference proteome</keyword>
<dbReference type="SUPFAM" id="SSF56300">
    <property type="entry name" value="Metallo-dependent phosphatases"/>
    <property type="match status" value="1"/>
</dbReference>
<proteinExistence type="inferred from homology"/>
<dbReference type="Pfam" id="PF16656">
    <property type="entry name" value="Pur_ac_phosph_N"/>
    <property type="match status" value="1"/>
</dbReference>
<comment type="catalytic activity">
    <reaction evidence="1 11">
        <text>a phosphate monoester + H2O = an alcohol + phosphate</text>
        <dbReference type="Rhea" id="RHEA:15017"/>
        <dbReference type="ChEBI" id="CHEBI:15377"/>
        <dbReference type="ChEBI" id="CHEBI:30879"/>
        <dbReference type="ChEBI" id="CHEBI:43474"/>
        <dbReference type="ChEBI" id="CHEBI:67140"/>
        <dbReference type="EC" id="3.1.3.2"/>
    </reaction>
</comment>
<evidence type="ECO:0000256" key="6">
    <source>
        <dbReference type="ARBA" id="ARBA00022729"/>
    </source>
</evidence>
<dbReference type="GO" id="GO:0003993">
    <property type="term" value="F:acid phosphatase activity"/>
    <property type="evidence" value="ECO:0007669"/>
    <property type="project" value="UniProtKB-EC"/>
</dbReference>
<gene>
    <name evidence="14" type="ORF">FPE_LOCUS30131</name>
</gene>
<evidence type="ECO:0000256" key="11">
    <source>
        <dbReference type="RuleBase" id="RU361203"/>
    </source>
</evidence>
<evidence type="ECO:0000256" key="7">
    <source>
        <dbReference type="ARBA" id="ARBA00022801"/>
    </source>
</evidence>
<dbReference type="InterPro" id="IPR015914">
    <property type="entry name" value="PAPs_N"/>
</dbReference>
<dbReference type="InterPro" id="IPR041792">
    <property type="entry name" value="MPP_PAP"/>
</dbReference>
<dbReference type="Pfam" id="PF00149">
    <property type="entry name" value="Metallophos"/>
    <property type="match status" value="1"/>
</dbReference>
<evidence type="ECO:0000313" key="14">
    <source>
        <dbReference type="EMBL" id="CAI9782701.1"/>
    </source>
</evidence>
<feature type="domain" description="Calcineurin-like phosphoesterase" evidence="12">
    <location>
        <begin position="149"/>
        <end position="346"/>
    </location>
</feature>
<dbReference type="EC" id="3.1.3.2" evidence="11"/>
<dbReference type="InterPro" id="IPR004843">
    <property type="entry name" value="Calcineurin-like_PHP"/>
</dbReference>
<name>A0AAD2A769_9LAMI</name>
<comment type="cofactor">
    <cofactor evidence="2">
        <name>Zn(2+)</name>
        <dbReference type="ChEBI" id="CHEBI:29105"/>
    </cofactor>
</comment>
<evidence type="ECO:0000259" key="13">
    <source>
        <dbReference type="Pfam" id="PF16656"/>
    </source>
</evidence>
<keyword evidence="7 11" id="KW-0378">Hydrolase</keyword>
<dbReference type="InterPro" id="IPR039331">
    <property type="entry name" value="PAPs-like"/>
</dbReference>
<dbReference type="PANTHER" id="PTHR22953">
    <property type="entry name" value="ACID PHOSPHATASE RELATED"/>
    <property type="match status" value="1"/>
</dbReference>
<evidence type="ECO:0000313" key="15">
    <source>
        <dbReference type="Proteomes" id="UP000834106"/>
    </source>
</evidence>
<dbReference type="CDD" id="cd00839">
    <property type="entry name" value="MPP_PAPs"/>
    <property type="match status" value="1"/>
</dbReference>
<feature type="domain" description="Purple acid phosphatase N-terminal" evidence="13">
    <location>
        <begin position="44"/>
        <end position="137"/>
    </location>
</feature>
<keyword evidence="5" id="KW-0479">Metal-binding</keyword>
<evidence type="ECO:0000256" key="8">
    <source>
        <dbReference type="ARBA" id="ARBA00022833"/>
    </source>
</evidence>
<evidence type="ECO:0000256" key="9">
    <source>
        <dbReference type="ARBA" id="ARBA00023004"/>
    </source>
</evidence>
<keyword evidence="6" id="KW-0732">Signal</keyword>
<dbReference type="Proteomes" id="UP000834106">
    <property type="component" value="Chromosome 19"/>
</dbReference>
<dbReference type="EMBL" id="OU503054">
    <property type="protein sequence ID" value="CAI9782701.1"/>
    <property type="molecule type" value="Genomic_DNA"/>
</dbReference>
<organism evidence="14 15">
    <name type="scientific">Fraxinus pennsylvanica</name>
    <dbReference type="NCBI Taxonomy" id="56036"/>
    <lineage>
        <taxon>Eukaryota</taxon>
        <taxon>Viridiplantae</taxon>
        <taxon>Streptophyta</taxon>
        <taxon>Embryophyta</taxon>
        <taxon>Tracheophyta</taxon>
        <taxon>Spermatophyta</taxon>
        <taxon>Magnoliopsida</taxon>
        <taxon>eudicotyledons</taxon>
        <taxon>Gunneridae</taxon>
        <taxon>Pentapetalae</taxon>
        <taxon>asterids</taxon>
        <taxon>lamiids</taxon>
        <taxon>Lamiales</taxon>
        <taxon>Oleaceae</taxon>
        <taxon>Oleeae</taxon>
        <taxon>Fraxinus</taxon>
    </lineage>
</organism>
<dbReference type="InterPro" id="IPR008963">
    <property type="entry name" value="Purple_acid_Pase-like_N"/>
</dbReference>
<evidence type="ECO:0000256" key="4">
    <source>
        <dbReference type="ARBA" id="ARBA00008723"/>
    </source>
</evidence>
<sequence>MFLWLRYAAILCSGGVTSSYIRKSQASIDMPLELFPSPLGFNAPEQVHITQGDDVGRSMIISWVTPIKPHPNEVTYWEDINGKHGHKHKISAKFTSYRYYNYTSGYIHHATIRRLKYNTKYIYELGKHNTTRRFHFTAPLQVGPDVPYTFGVMGDLGQTYDSNQTFKHYVANPKGQAVLFLGDLSYADHYEFHDNMRCDSWGKFIEKSVAYQPWIWTAGNHEIDNAPEIEENTPFKPYLHRYHVPYKASQSTSPLWYSIKRASAYIIVLSSYSAYGTYTPQYNWFQQEFPKVNRAETPWLIVLLHSPWYNSNNYHYMEGESMRVMFESWFVQNKVDLVFAGHVHSYEGSERISNMKYNITSNLSTPVKDASAPVYITIGDGGNIAGLANN</sequence>
<keyword evidence="8" id="KW-0862">Zinc</keyword>
<keyword evidence="9" id="KW-0408">Iron</keyword>
<comment type="cofactor">
    <cofactor evidence="3">
        <name>Fe cation</name>
        <dbReference type="ChEBI" id="CHEBI:24875"/>
    </cofactor>
</comment>